<protein>
    <submittedName>
        <fullName evidence="2">Catalytic domain-containing protein</fullName>
    </submittedName>
</protein>
<keyword evidence="1" id="KW-0472">Membrane</keyword>
<dbReference type="AlphaFoldDB" id="A0AAN6SL17"/>
<sequence length="620" mass="67242">METSLQSNVTEVLLGNYESLPKFPTGQAKAQNIPDPEQQNARPSAVASVSPWPYELLSLILSILAFLAIIVFLRVYDGKTLEQWGLPISLNAVISILSAVFKGSLALPISEGISQLKWIWFSSQSRSLADMEVYDRASRGPWGSFLLIAHQFTRGKRSYLASFGALILLIALAVDPFAQATVGYRSCLIRSSRPAAIPRATTYNAFGAHISAGEESLDGPMQVAIYLGLLTPPANSSASVVTNCPTGNCTFPSDQGATFSTLSMCHSCLDLTNTVVANDPPFRNFSLPGGLSLAGGNLLTTSIAEVFGDQTTLMTFEGLTMKYIDPSCRSVYSCEMEPLAFSCSLTPCLKTYAANFTDSAYHEKELSSENLRFNPSTTRDFSLAFNRTLQSGTWKDCNPTDQQTKTNSVEVFVGTNTVTGGPTYQNINGTATMWYPPECVYIFGHLATEALVGFLPDFFNGKNVSGPPEVGPIWLETLWNNGTVDLGSVSAFVEGLATSMGGQIRKNPAKEWDEKFVLGQAWDVGTCIAVQWPFLSFLALLLALELGFFVAVMVVNQMSLWNGDWKSSTLALLFHGFGGTGDANKEGMSLSSAAMMLDAARQIKTRLEDCDGSWRLSEDI</sequence>
<dbReference type="EMBL" id="MU854912">
    <property type="protein sequence ID" value="KAK4031273.1"/>
    <property type="molecule type" value="Genomic_DNA"/>
</dbReference>
<comment type="caution">
    <text evidence="2">The sequence shown here is derived from an EMBL/GenBank/DDBJ whole genome shotgun (WGS) entry which is preliminary data.</text>
</comment>
<keyword evidence="3" id="KW-1185">Reference proteome</keyword>
<evidence type="ECO:0000313" key="2">
    <source>
        <dbReference type="EMBL" id="KAK4031273.1"/>
    </source>
</evidence>
<feature type="transmembrane region" description="Helical" evidence="1">
    <location>
        <begin position="159"/>
        <end position="178"/>
    </location>
</feature>
<proteinExistence type="predicted"/>
<dbReference type="PANTHER" id="PTHR35394:SF5">
    <property type="entry name" value="DUF3176 DOMAIN-CONTAINING PROTEIN"/>
    <property type="match status" value="1"/>
</dbReference>
<gene>
    <name evidence="2" type="ORF">C8A01DRAFT_51589</name>
</gene>
<dbReference type="Proteomes" id="UP001303115">
    <property type="component" value="Unassembled WGS sequence"/>
</dbReference>
<feature type="transmembrane region" description="Helical" evidence="1">
    <location>
        <begin position="56"/>
        <end position="76"/>
    </location>
</feature>
<name>A0AAN6SL17_9PEZI</name>
<reference evidence="3" key="1">
    <citation type="journal article" date="2023" name="Mol. Phylogenet. Evol.">
        <title>Genome-scale phylogeny and comparative genomics of the fungal order Sordariales.</title>
        <authorList>
            <person name="Hensen N."/>
            <person name="Bonometti L."/>
            <person name="Westerberg I."/>
            <person name="Brannstrom I.O."/>
            <person name="Guillou S."/>
            <person name="Cros-Aarteil S."/>
            <person name="Calhoun S."/>
            <person name="Haridas S."/>
            <person name="Kuo A."/>
            <person name="Mondo S."/>
            <person name="Pangilinan J."/>
            <person name="Riley R."/>
            <person name="LaButti K."/>
            <person name="Andreopoulos B."/>
            <person name="Lipzen A."/>
            <person name="Chen C."/>
            <person name="Yan M."/>
            <person name="Daum C."/>
            <person name="Ng V."/>
            <person name="Clum A."/>
            <person name="Steindorff A."/>
            <person name="Ohm R.A."/>
            <person name="Martin F."/>
            <person name="Silar P."/>
            <person name="Natvig D.O."/>
            <person name="Lalanne C."/>
            <person name="Gautier V."/>
            <person name="Ament-Velasquez S.L."/>
            <person name="Kruys A."/>
            <person name="Hutchinson M.I."/>
            <person name="Powell A.J."/>
            <person name="Barry K."/>
            <person name="Miller A.N."/>
            <person name="Grigoriev I.V."/>
            <person name="Debuchy R."/>
            <person name="Gladieux P."/>
            <person name="Hiltunen Thoren M."/>
            <person name="Johannesson H."/>
        </authorList>
    </citation>
    <scope>NUCLEOTIDE SEQUENCE [LARGE SCALE GENOMIC DNA]</scope>
    <source>
        <strain evidence="3">CBS 284.82</strain>
    </source>
</reference>
<evidence type="ECO:0000256" key="1">
    <source>
        <dbReference type="SAM" id="Phobius"/>
    </source>
</evidence>
<accession>A0AAN6SL17</accession>
<dbReference type="InterPro" id="IPR021514">
    <property type="entry name" value="DUF3176"/>
</dbReference>
<dbReference type="Pfam" id="PF11374">
    <property type="entry name" value="DUF3176"/>
    <property type="match status" value="1"/>
</dbReference>
<organism evidence="2 3">
    <name type="scientific">Parachaetomium inaequale</name>
    <dbReference type="NCBI Taxonomy" id="2588326"/>
    <lineage>
        <taxon>Eukaryota</taxon>
        <taxon>Fungi</taxon>
        <taxon>Dikarya</taxon>
        <taxon>Ascomycota</taxon>
        <taxon>Pezizomycotina</taxon>
        <taxon>Sordariomycetes</taxon>
        <taxon>Sordariomycetidae</taxon>
        <taxon>Sordariales</taxon>
        <taxon>Chaetomiaceae</taxon>
        <taxon>Parachaetomium</taxon>
    </lineage>
</organism>
<feature type="transmembrane region" description="Helical" evidence="1">
    <location>
        <begin position="534"/>
        <end position="555"/>
    </location>
</feature>
<dbReference type="PANTHER" id="PTHR35394">
    <property type="entry name" value="DUF3176 DOMAIN-CONTAINING PROTEIN"/>
    <property type="match status" value="1"/>
</dbReference>
<evidence type="ECO:0000313" key="3">
    <source>
        <dbReference type="Proteomes" id="UP001303115"/>
    </source>
</evidence>
<keyword evidence="1" id="KW-1133">Transmembrane helix</keyword>
<keyword evidence="1" id="KW-0812">Transmembrane</keyword>